<dbReference type="RefSeq" id="WP_204206731.1">
    <property type="nucleotide sequence ID" value="NZ_NFHO01000003.1"/>
</dbReference>
<reference evidence="3" key="1">
    <citation type="submission" date="2017-04" db="EMBL/GenBank/DDBJ databases">
        <title>Function of individual gut microbiota members based on whole genome sequencing of pure cultures obtained from chicken caecum.</title>
        <authorList>
            <person name="Medvecky M."/>
            <person name="Cejkova D."/>
            <person name="Polansky O."/>
            <person name="Karasova D."/>
            <person name="Kubasova T."/>
            <person name="Cizek A."/>
            <person name="Rychlik I."/>
        </authorList>
    </citation>
    <scope>NUCLEOTIDE SEQUENCE [LARGE SCALE GENOMIC DNA]</scope>
    <source>
        <strain evidence="3">An70</strain>
    </source>
</reference>
<dbReference type="NCBIfam" id="TIGR01665">
    <property type="entry name" value="put_anti_recept"/>
    <property type="match status" value="1"/>
</dbReference>
<evidence type="ECO:0000313" key="3">
    <source>
        <dbReference type="Proteomes" id="UP000196560"/>
    </source>
</evidence>
<dbReference type="InterPro" id="IPR010572">
    <property type="entry name" value="Tail_dom"/>
</dbReference>
<comment type="caution">
    <text evidence="2">The sequence shown here is derived from an EMBL/GenBank/DDBJ whole genome shotgun (WGS) entry which is preliminary data.</text>
</comment>
<feature type="domain" description="Tail spike" evidence="1">
    <location>
        <begin position="86"/>
        <end position="334"/>
    </location>
</feature>
<evidence type="ECO:0000259" key="1">
    <source>
        <dbReference type="Pfam" id="PF06605"/>
    </source>
</evidence>
<dbReference type="EMBL" id="NFHO01000003">
    <property type="protein sequence ID" value="OUN43836.1"/>
    <property type="molecule type" value="Genomic_DNA"/>
</dbReference>
<protein>
    <recommendedName>
        <fullName evidence="1">Tail spike domain-containing protein</fullName>
    </recommendedName>
</protein>
<accession>A0A1Y3U4Y1</accession>
<dbReference type="InterPro" id="IPR007119">
    <property type="entry name" value="Phage_tail_spike_N"/>
</dbReference>
<sequence length="406" mass="44480">MAGAVPTIFWFDRFDERIGILPVVGELIHTEELNGEDTLEFECREVPAKGDRLLWQDGSVWREHVVVRTDEPLEGLCSVYAESSLCELLDDFIEEQHLVSRTASQALAVVLAPTRWTVASCDVAGTAGCVLYHVNALWALRRVAEVWGGEVESVITVAGGRVASRSIRFKQQMGSWKGLRFTYGKNMAGCTRTVLEQDVYTALYGFGAGLPVTDEDGRYTGGYRKKLTFGEVNGGINWVGDEQARLMWGRWNADRTAKVHSFGQVTFSECDDPARLLALTRKALVEAVQPKVSYEIDVTALDDGNCGLGDEVAVIDSSRTPEWRLKARVVRRVRTFGDAVVCRVTIGTVQQSDYAVTSSLAADVAALQNDVAGIDGNLSVATSVQVVESTVTEAIDDLDELADLDF</sequence>
<keyword evidence="3" id="KW-1185">Reference proteome</keyword>
<proteinExistence type="predicted"/>
<dbReference type="Proteomes" id="UP000196560">
    <property type="component" value="Unassembled WGS sequence"/>
</dbReference>
<dbReference type="Pfam" id="PF06605">
    <property type="entry name" value="Prophage_tail"/>
    <property type="match status" value="1"/>
</dbReference>
<evidence type="ECO:0000313" key="2">
    <source>
        <dbReference type="EMBL" id="OUN43836.1"/>
    </source>
</evidence>
<dbReference type="AlphaFoldDB" id="A0A1Y3U4Y1"/>
<name>A0A1Y3U4Y1_9ACTN</name>
<organism evidence="2 3">
    <name type="scientific">Enorma massiliensis</name>
    <dbReference type="NCBI Taxonomy" id="1472761"/>
    <lineage>
        <taxon>Bacteria</taxon>
        <taxon>Bacillati</taxon>
        <taxon>Actinomycetota</taxon>
        <taxon>Coriobacteriia</taxon>
        <taxon>Coriobacteriales</taxon>
        <taxon>Coriobacteriaceae</taxon>
        <taxon>Enorma</taxon>
    </lineage>
</organism>
<gene>
    <name evidence="2" type="ORF">B5G21_03865</name>
</gene>